<feature type="domain" description="Amidohydrolase-related" evidence="9">
    <location>
        <begin position="51"/>
        <end position="374"/>
    </location>
</feature>
<keyword evidence="3 5" id="KW-0378">Hydrolase</keyword>
<dbReference type="Gene3D" id="2.30.40.10">
    <property type="entry name" value="Urease, subunit C, domain 1"/>
    <property type="match status" value="1"/>
</dbReference>
<feature type="binding site" evidence="7">
    <location>
        <position position="248"/>
    </location>
    <ligand>
        <name>substrate</name>
    </ligand>
</feature>
<comment type="catalytic activity">
    <reaction evidence="5">
        <text>N-acetyl-D-glucosamine 6-phosphate + H2O = D-glucosamine 6-phosphate + acetate</text>
        <dbReference type="Rhea" id="RHEA:22936"/>
        <dbReference type="ChEBI" id="CHEBI:15377"/>
        <dbReference type="ChEBI" id="CHEBI:30089"/>
        <dbReference type="ChEBI" id="CHEBI:57513"/>
        <dbReference type="ChEBI" id="CHEBI:58725"/>
        <dbReference type="EC" id="3.5.1.25"/>
    </reaction>
</comment>
<evidence type="ECO:0000256" key="4">
    <source>
        <dbReference type="ARBA" id="ARBA00023277"/>
    </source>
</evidence>
<proteinExistence type="inferred from homology"/>
<evidence type="ECO:0000256" key="2">
    <source>
        <dbReference type="ARBA" id="ARBA00022723"/>
    </source>
</evidence>
<feature type="binding site" evidence="7">
    <location>
        <begin position="304"/>
        <end position="306"/>
    </location>
    <ligand>
        <name>substrate</name>
    </ligand>
</feature>
<comment type="cofactor">
    <cofactor evidence="8">
        <name>a divalent metal cation</name>
        <dbReference type="ChEBI" id="CHEBI:60240"/>
    </cofactor>
    <text evidence="8">Binds 1 divalent metal cation per subunit.</text>
</comment>
<feature type="binding site" evidence="7">
    <location>
        <position position="139"/>
    </location>
    <ligand>
        <name>substrate</name>
    </ligand>
</feature>
<evidence type="ECO:0000256" key="1">
    <source>
        <dbReference type="ARBA" id="ARBA00010716"/>
    </source>
</evidence>
<feature type="binding site" evidence="8">
    <location>
        <position position="192"/>
    </location>
    <ligand>
        <name>Zn(2+)</name>
        <dbReference type="ChEBI" id="CHEBI:29105"/>
    </ligand>
</feature>
<dbReference type="PANTHER" id="PTHR11113">
    <property type="entry name" value="N-ACETYLGLUCOSAMINE-6-PHOSPHATE DEACETYLASE"/>
    <property type="match status" value="1"/>
</dbReference>
<evidence type="ECO:0000256" key="3">
    <source>
        <dbReference type="ARBA" id="ARBA00022801"/>
    </source>
</evidence>
<evidence type="ECO:0000313" key="10">
    <source>
        <dbReference type="EMBL" id="QIZ75934.1"/>
    </source>
</evidence>
<evidence type="ECO:0000313" key="11">
    <source>
        <dbReference type="Proteomes" id="UP000501602"/>
    </source>
</evidence>
<keyword evidence="11" id="KW-1185">Reference proteome</keyword>
<dbReference type="EMBL" id="CP051180">
    <property type="protein sequence ID" value="QIZ75934.1"/>
    <property type="molecule type" value="Genomic_DNA"/>
</dbReference>
<dbReference type="RefSeq" id="WP_168659195.1">
    <property type="nucleotide sequence ID" value="NZ_CP051180.1"/>
</dbReference>
<comment type="similarity">
    <text evidence="1 5">Belongs to the metallo-dependent hydrolases superfamily. NagA family.</text>
</comment>
<dbReference type="Gene3D" id="3.20.20.140">
    <property type="entry name" value="Metal-dependent hydrolases"/>
    <property type="match status" value="1"/>
</dbReference>
<dbReference type="InterPro" id="IPR011059">
    <property type="entry name" value="Metal-dep_hydrolase_composite"/>
</dbReference>
<dbReference type="NCBIfam" id="TIGR00221">
    <property type="entry name" value="nagA"/>
    <property type="match status" value="1"/>
</dbReference>
<accession>A0A6H1UA75</accession>
<keyword evidence="4 5" id="KW-0119">Carbohydrate metabolism</keyword>
<dbReference type="CDD" id="cd00854">
    <property type="entry name" value="NagA"/>
    <property type="match status" value="1"/>
</dbReference>
<dbReference type="PIRSF" id="PIRSF038994">
    <property type="entry name" value="NagA"/>
    <property type="match status" value="1"/>
</dbReference>
<feature type="active site" description="Proton donor/acceptor" evidence="6">
    <location>
        <position position="271"/>
    </location>
</feature>
<protein>
    <recommendedName>
        <fullName evidence="5">N-acetylgalactosamine-6-phosphate deacetylase</fullName>
        <ecNumber evidence="5">3.5.1.25</ecNumber>
    </recommendedName>
    <alternativeName>
        <fullName evidence="5">N-acetylglucosamine-6-phosphate deacetylase</fullName>
    </alternativeName>
</protein>
<dbReference type="SUPFAM" id="SSF51338">
    <property type="entry name" value="Composite domain of metallo-dependent hydrolases"/>
    <property type="match status" value="1"/>
</dbReference>
<dbReference type="GO" id="GO:0046872">
    <property type="term" value="F:metal ion binding"/>
    <property type="evidence" value="ECO:0007669"/>
    <property type="project" value="UniProtKB-KW"/>
</dbReference>
<evidence type="ECO:0000259" key="9">
    <source>
        <dbReference type="Pfam" id="PF01979"/>
    </source>
</evidence>
<sequence length="384" mass="39961">MFGSLHLGVDRLFDGKTMHHNVVVHIDNGLVTAINTNQVNDGSQPWLTGVLAPGFVDIQVNGGGDVLVNDQPTTYGIAAVVSAHQQYGTTALLPTVITDSFTTMLAAADAVAELITAPDSGVIGIHFEGPHISEAKKGAHNQDYIRAISSEEWALFGRDDLGVKLLTIAPEQLSLADIAQLKSLGVILYLGHSNASYQQASAAFKAGASGSTHLFNAMSALQGREPGLVGATLLDEHAFAGIIVDGHHVDYATVKLAFNNLGAHRLALVTDAMPTVGGSISGFNLVGNWVEQQGSKLIGSNGELAGSVLTMAQAVRNCVVNIGLSVEDALTMATSTPAAAVGLAGGVGQLVEGGRADMVYLDNNVELQQVWRSGIAVMDNDSPH</sequence>
<organism evidence="10 11">
    <name type="scientific">Ferrimonas lipolytica</name>
    <dbReference type="NCBI Taxonomy" id="2724191"/>
    <lineage>
        <taxon>Bacteria</taxon>
        <taxon>Pseudomonadati</taxon>
        <taxon>Pseudomonadota</taxon>
        <taxon>Gammaproteobacteria</taxon>
        <taxon>Alteromonadales</taxon>
        <taxon>Ferrimonadaceae</taxon>
        <taxon>Ferrimonas</taxon>
    </lineage>
</organism>
<feature type="binding site" evidence="7">
    <location>
        <begin position="216"/>
        <end position="217"/>
    </location>
    <ligand>
        <name>substrate</name>
    </ligand>
</feature>
<keyword evidence="2 8" id="KW-0479">Metal-binding</keyword>
<dbReference type="Proteomes" id="UP000501602">
    <property type="component" value="Chromosome"/>
</dbReference>
<feature type="binding site" evidence="7">
    <location>
        <position position="224"/>
    </location>
    <ligand>
        <name>substrate</name>
    </ligand>
</feature>
<name>A0A6H1UA75_9GAMM</name>
<evidence type="ECO:0000256" key="6">
    <source>
        <dbReference type="PIRSR" id="PIRSR038994-1"/>
    </source>
</evidence>
<evidence type="ECO:0000256" key="8">
    <source>
        <dbReference type="PIRSR" id="PIRSR038994-3"/>
    </source>
</evidence>
<evidence type="ECO:0000256" key="7">
    <source>
        <dbReference type="PIRSR" id="PIRSR038994-2"/>
    </source>
</evidence>
<dbReference type="InterPro" id="IPR032466">
    <property type="entry name" value="Metal_Hydrolase"/>
</dbReference>
<dbReference type="EC" id="3.5.1.25" evidence="5"/>
<dbReference type="InterPro" id="IPR003764">
    <property type="entry name" value="GlcNAc_6-P_deAcase"/>
</dbReference>
<dbReference type="GO" id="GO:0006046">
    <property type="term" value="P:N-acetylglucosamine catabolic process"/>
    <property type="evidence" value="ECO:0007669"/>
    <property type="project" value="TreeGrafter"/>
</dbReference>
<dbReference type="GO" id="GO:0008448">
    <property type="term" value="F:N-acetylglucosamine-6-phosphate deacetylase activity"/>
    <property type="evidence" value="ECO:0007669"/>
    <property type="project" value="UniProtKB-UniRule"/>
</dbReference>
<dbReference type="InterPro" id="IPR006680">
    <property type="entry name" value="Amidohydro-rel"/>
</dbReference>
<reference evidence="10 11" key="1">
    <citation type="submission" date="2020-04" db="EMBL/GenBank/DDBJ databases">
        <title>Ferrimonas sp. S7 isolated from sea water.</title>
        <authorList>
            <person name="Bae S.S."/>
            <person name="Baek K."/>
        </authorList>
    </citation>
    <scope>NUCLEOTIDE SEQUENCE [LARGE SCALE GENOMIC DNA]</scope>
    <source>
        <strain evidence="10 11">S7</strain>
    </source>
</reference>
<feature type="binding site" evidence="8">
    <location>
        <position position="213"/>
    </location>
    <ligand>
        <name>Zn(2+)</name>
        <dbReference type="ChEBI" id="CHEBI:29105"/>
    </ligand>
</feature>
<dbReference type="AlphaFoldDB" id="A0A6H1UA75"/>
<feature type="binding site" evidence="8">
    <location>
        <position position="128"/>
    </location>
    <ligand>
        <name>Zn(2+)</name>
        <dbReference type="ChEBI" id="CHEBI:29105"/>
    </ligand>
</feature>
<dbReference type="SUPFAM" id="SSF51556">
    <property type="entry name" value="Metallo-dependent hydrolases"/>
    <property type="match status" value="1"/>
</dbReference>
<dbReference type="PANTHER" id="PTHR11113:SF14">
    <property type="entry name" value="N-ACETYLGLUCOSAMINE-6-PHOSPHATE DEACETYLASE"/>
    <property type="match status" value="1"/>
</dbReference>
<dbReference type="Pfam" id="PF01979">
    <property type="entry name" value="Amidohydro_1"/>
    <property type="match status" value="1"/>
</dbReference>
<gene>
    <name evidence="10" type="primary">nagA</name>
    <name evidence="10" type="ORF">HER31_02980</name>
</gene>
<dbReference type="KEGG" id="fes:HER31_02980"/>
<evidence type="ECO:0000256" key="5">
    <source>
        <dbReference type="PIRNR" id="PIRNR038994"/>
    </source>
</evidence>